<evidence type="ECO:0000313" key="11">
    <source>
        <dbReference type="EMBL" id="RKR06400.1"/>
    </source>
</evidence>
<evidence type="ECO:0000259" key="10">
    <source>
        <dbReference type="Pfam" id="PF01794"/>
    </source>
</evidence>
<dbReference type="Proteomes" id="UP000281975">
    <property type="component" value="Unassembled WGS sequence"/>
</dbReference>
<dbReference type="GO" id="GO:0016679">
    <property type="term" value="F:oxidoreductase activity, acting on diphenols and related substances as donors"/>
    <property type="evidence" value="ECO:0007669"/>
    <property type="project" value="TreeGrafter"/>
</dbReference>
<dbReference type="InterPro" id="IPR022837">
    <property type="entry name" value="MsrQ-like"/>
</dbReference>
<evidence type="ECO:0000256" key="9">
    <source>
        <dbReference type="SAM" id="Phobius"/>
    </source>
</evidence>
<dbReference type="AlphaFoldDB" id="A0A420WZ06"/>
<evidence type="ECO:0000256" key="1">
    <source>
        <dbReference type="ARBA" id="ARBA00004141"/>
    </source>
</evidence>
<feature type="transmembrane region" description="Helical" evidence="9">
    <location>
        <begin position="70"/>
        <end position="90"/>
    </location>
</feature>
<evidence type="ECO:0000256" key="8">
    <source>
        <dbReference type="SAM" id="MobiDB-lite"/>
    </source>
</evidence>
<gene>
    <name evidence="11" type="ORF">C7446_1343</name>
</gene>
<evidence type="ECO:0000256" key="3">
    <source>
        <dbReference type="ARBA" id="ARBA00022617"/>
    </source>
</evidence>
<dbReference type="InterPro" id="IPR013130">
    <property type="entry name" value="Fe3_Rdtase_TM_dom"/>
</dbReference>
<keyword evidence="12" id="KW-1185">Reference proteome</keyword>
<reference evidence="11 12" key="1">
    <citation type="submission" date="2018-10" db="EMBL/GenBank/DDBJ databases">
        <title>Genomic Encyclopedia of Type Strains, Phase IV (KMG-IV): sequencing the most valuable type-strain genomes for metagenomic binning, comparative biology and taxonomic classification.</title>
        <authorList>
            <person name="Goeker M."/>
        </authorList>
    </citation>
    <scope>NUCLEOTIDE SEQUENCE [LARGE SCALE GENOMIC DNA]</scope>
    <source>
        <strain evidence="11 12">DSM 23229</strain>
    </source>
</reference>
<dbReference type="GO" id="GO:0010181">
    <property type="term" value="F:FMN binding"/>
    <property type="evidence" value="ECO:0007669"/>
    <property type="project" value="TreeGrafter"/>
</dbReference>
<comment type="caution">
    <text evidence="11">The sequence shown here is derived from an EMBL/GenBank/DDBJ whole genome shotgun (WGS) entry which is preliminary data.</text>
</comment>
<dbReference type="GO" id="GO:0020037">
    <property type="term" value="F:heme binding"/>
    <property type="evidence" value="ECO:0007669"/>
    <property type="project" value="TreeGrafter"/>
</dbReference>
<feature type="transmembrane region" description="Helical" evidence="9">
    <location>
        <begin position="165"/>
        <end position="184"/>
    </location>
</feature>
<keyword evidence="5 9" id="KW-1133">Transmembrane helix</keyword>
<keyword evidence="6" id="KW-0408">Iron</keyword>
<accession>A0A420WZ06</accession>
<feature type="domain" description="Ferric oxidoreductase" evidence="10">
    <location>
        <begin position="61"/>
        <end position="150"/>
    </location>
</feature>
<dbReference type="RefSeq" id="WP_342768350.1">
    <property type="nucleotide sequence ID" value="NZ_RBIN01000003.1"/>
</dbReference>
<keyword evidence="3" id="KW-0349">Heme</keyword>
<keyword evidence="7 9" id="KW-0472">Membrane</keyword>
<keyword evidence="4 9" id="KW-0812">Transmembrane</keyword>
<organism evidence="11 12">
    <name type="scientific">Kushneria sinocarnis</name>
    <dbReference type="NCBI Taxonomy" id="595502"/>
    <lineage>
        <taxon>Bacteria</taxon>
        <taxon>Pseudomonadati</taxon>
        <taxon>Pseudomonadota</taxon>
        <taxon>Gammaproteobacteria</taxon>
        <taxon>Oceanospirillales</taxon>
        <taxon>Halomonadaceae</taxon>
        <taxon>Kushneria</taxon>
    </lineage>
</organism>
<sequence length="206" mass="22248">MAGCGLFRSAGAAALVGVAGGEQRRRPRAGALSAAQSGGGRTDPAAADPLSDTADAADPLEGFSVIRRQLGLWTCSYAVLHLVCYLLFILELNWSALGADLSRRPYIIVGALALLILLTLAATSNRAAMKRLGKRWKPLHRWVYAALALILLHFFWIVRADLGQWGGYALAATTLMLLRLPPVSRRLSRLGRRRPTPRPSPGPFDP</sequence>
<keyword evidence="3" id="KW-0479">Metal-binding</keyword>
<keyword evidence="2" id="KW-0813">Transport</keyword>
<evidence type="ECO:0000256" key="7">
    <source>
        <dbReference type="ARBA" id="ARBA00023136"/>
    </source>
</evidence>
<evidence type="ECO:0000256" key="5">
    <source>
        <dbReference type="ARBA" id="ARBA00022989"/>
    </source>
</evidence>
<protein>
    <submittedName>
        <fullName evidence="11">Ferric reductase like protein</fullName>
    </submittedName>
</protein>
<dbReference type="GO" id="GO:0005886">
    <property type="term" value="C:plasma membrane"/>
    <property type="evidence" value="ECO:0007669"/>
    <property type="project" value="TreeGrafter"/>
</dbReference>
<evidence type="ECO:0000256" key="4">
    <source>
        <dbReference type="ARBA" id="ARBA00022692"/>
    </source>
</evidence>
<dbReference type="PANTHER" id="PTHR36964">
    <property type="entry name" value="PROTEIN-METHIONINE-SULFOXIDE REDUCTASE HEME-BINDING SUBUNIT MSRQ"/>
    <property type="match status" value="1"/>
</dbReference>
<dbReference type="EMBL" id="RBIN01000003">
    <property type="protein sequence ID" value="RKR06400.1"/>
    <property type="molecule type" value="Genomic_DNA"/>
</dbReference>
<feature type="transmembrane region" description="Helical" evidence="9">
    <location>
        <begin position="142"/>
        <end position="159"/>
    </location>
</feature>
<comment type="subcellular location">
    <subcellularLocation>
        <location evidence="1">Membrane</location>
        <topology evidence="1">Multi-pass membrane protein</topology>
    </subcellularLocation>
</comment>
<evidence type="ECO:0000256" key="2">
    <source>
        <dbReference type="ARBA" id="ARBA00022448"/>
    </source>
</evidence>
<evidence type="ECO:0000313" key="12">
    <source>
        <dbReference type="Proteomes" id="UP000281975"/>
    </source>
</evidence>
<feature type="region of interest" description="Disordered" evidence="8">
    <location>
        <begin position="27"/>
        <end position="48"/>
    </location>
</feature>
<proteinExistence type="predicted"/>
<name>A0A420WZ06_9GAMM</name>
<dbReference type="PANTHER" id="PTHR36964:SF1">
    <property type="entry name" value="PROTEIN-METHIONINE-SULFOXIDE REDUCTASE HEME-BINDING SUBUNIT MSRQ"/>
    <property type="match status" value="1"/>
</dbReference>
<evidence type="ECO:0000256" key="6">
    <source>
        <dbReference type="ARBA" id="ARBA00023004"/>
    </source>
</evidence>
<dbReference type="Pfam" id="PF01794">
    <property type="entry name" value="Ferric_reduct"/>
    <property type="match status" value="1"/>
</dbReference>
<feature type="transmembrane region" description="Helical" evidence="9">
    <location>
        <begin position="105"/>
        <end position="122"/>
    </location>
</feature>